<keyword evidence="2" id="KW-1185">Reference proteome</keyword>
<evidence type="ECO:0000313" key="1">
    <source>
        <dbReference type="EMBL" id="SLN11988.1"/>
    </source>
</evidence>
<dbReference type="OrthoDB" id="6713140at2"/>
<organism evidence="1 2">
    <name type="scientific">Aquimixticola soesokkakensis</name>
    <dbReference type="NCBI Taxonomy" id="1519096"/>
    <lineage>
        <taxon>Bacteria</taxon>
        <taxon>Pseudomonadati</taxon>
        <taxon>Pseudomonadota</taxon>
        <taxon>Alphaproteobacteria</taxon>
        <taxon>Rhodobacterales</taxon>
        <taxon>Paracoccaceae</taxon>
        <taxon>Aquimixticola</taxon>
    </lineage>
</organism>
<accession>A0A1Y5RCW1</accession>
<dbReference type="Proteomes" id="UP000193862">
    <property type="component" value="Unassembled WGS sequence"/>
</dbReference>
<dbReference type="AlphaFoldDB" id="A0A1Y5RCW1"/>
<evidence type="ECO:0000313" key="2">
    <source>
        <dbReference type="Proteomes" id="UP000193862"/>
    </source>
</evidence>
<protein>
    <recommendedName>
        <fullName evidence="3">Capsule polysaccharide biosynthesis protein</fullName>
    </recommendedName>
</protein>
<sequence length="310" mass="35350">MSERSSHSTAHIFLSGPQHARAVKGNHRFVAQIRTALHSVGWDSQLRVSALSDVLQAADDNLHSLHYREEPHHPRGLSFRTAYFTPFWNIERTNERWNYAIAHEDFDPNGVDRDDAQRFLQRWKREAFGSLALGQGQGQGGFVYVPLQGVLLNHRSFQSTSPIDMLRAVLKHEKTRKVIAAFHPREFYSEEERRAVEALARAEPRLDLRVGQRDALLAGCDYIVTENSSVGFAGLFFHKPVVLFAQIDFHHICLNVRDLGAEEAIRLAPDHAPDFAAYVTWFLRRHAVNARHPRVSELILNRLRAGGWAL</sequence>
<reference evidence="1 2" key="1">
    <citation type="submission" date="2017-03" db="EMBL/GenBank/DDBJ databases">
        <authorList>
            <person name="Afonso C.L."/>
            <person name="Miller P.J."/>
            <person name="Scott M.A."/>
            <person name="Spackman E."/>
            <person name="Goraichik I."/>
            <person name="Dimitrov K.M."/>
            <person name="Suarez D.L."/>
            <person name="Swayne D.E."/>
        </authorList>
    </citation>
    <scope>NUCLEOTIDE SEQUENCE [LARGE SCALE GENOMIC DNA]</scope>
    <source>
        <strain evidence="1 2">CECT 8620</strain>
    </source>
</reference>
<gene>
    <name evidence="1" type="ORF">AQS8620_00125</name>
</gene>
<dbReference type="RefSeq" id="WP_143267367.1">
    <property type="nucleotide sequence ID" value="NZ_FWFS01000001.1"/>
</dbReference>
<proteinExistence type="predicted"/>
<evidence type="ECO:0008006" key="3">
    <source>
        <dbReference type="Google" id="ProtNLM"/>
    </source>
</evidence>
<dbReference type="EMBL" id="FWFS01000001">
    <property type="protein sequence ID" value="SLN11988.1"/>
    <property type="molecule type" value="Genomic_DNA"/>
</dbReference>
<name>A0A1Y5RCW1_9RHOB</name>